<keyword evidence="4 5" id="KW-0378">Hydrolase</keyword>
<dbReference type="InterPro" id="IPR020583">
    <property type="entry name" value="Inositol_monoP_metal-BS"/>
</dbReference>
<sequence length="253" mass="27806">MATLIDKPIADICDIARLAGEAILEIYQRDFEVQTKSDQSPLTEADLAAHNVIVKGLQAATPDIPILSEEAADISWQVRQTWQTFWLVDPLDGTKEFIKKNGEFTVNIALIHNNKPVLGVVYAPVLDKLYFADENGSFLTENGATRRLKVEAPAVGETVKIVGSRSHPSPDLAEYLTRFENYEMVPVGSSLKFCMVAEGAAHIYPRLGPTMNWDTGAGHCVAEQAGATVCQLDGSALLYNHQESLLNPYFEVK</sequence>
<feature type="binding site" evidence="4">
    <location>
        <begin position="91"/>
        <end position="94"/>
    </location>
    <ligand>
        <name>substrate</name>
    </ligand>
</feature>
<proteinExistence type="inferred from homology"/>
<dbReference type="InterPro" id="IPR000760">
    <property type="entry name" value="Inositol_monophosphatase-like"/>
</dbReference>
<keyword evidence="4" id="KW-0997">Cell inner membrane</keyword>
<dbReference type="PROSITE" id="PS00629">
    <property type="entry name" value="IMP_1"/>
    <property type="match status" value="1"/>
</dbReference>
<keyword evidence="3 4" id="KW-0460">Magnesium</keyword>
<dbReference type="Gene3D" id="3.40.190.80">
    <property type="match status" value="1"/>
</dbReference>
<dbReference type="EMBL" id="JAIMJA010000005">
    <property type="protein sequence ID" value="MCE2594560.1"/>
    <property type="molecule type" value="Genomic_DNA"/>
</dbReference>
<evidence type="ECO:0000256" key="1">
    <source>
        <dbReference type="ARBA" id="ARBA00001625"/>
    </source>
</evidence>
<accession>A0ABS8WAY8</accession>
<dbReference type="PRINTS" id="PR00377">
    <property type="entry name" value="IMPHPHTASES"/>
</dbReference>
<dbReference type="PANTHER" id="PTHR43028:SF5">
    <property type="entry name" value="3'(2'),5'-BISPHOSPHATE NUCLEOTIDASE 1"/>
    <property type="match status" value="1"/>
</dbReference>
<dbReference type="NCBIfam" id="TIGR01331">
    <property type="entry name" value="bisphos_cysQ"/>
    <property type="match status" value="1"/>
</dbReference>
<gene>
    <name evidence="4 5" type="primary">cysQ</name>
    <name evidence="5" type="ORF">K6Y31_07005</name>
</gene>
<keyword evidence="4" id="KW-1003">Cell membrane</keyword>
<keyword evidence="6" id="KW-1185">Reference proteome</keyword>
<evidence type="ECO:0000313" key="5">
    <source>
        <dbReference type="EMBL" id="MCE2594560.1"/>
    </source>
</evidence>
<feature type="binding site" evidence="4">
    <location>
        <position position="69"/>
    </location>
    <ligand>
        <name>Mg(2+)</name>
        <dbReference type="ChEBI" id="CHEBI:18420"/>
        <label>1</label>
    </ligand>
</feature>
<comment type="subcellular location">
    <subcellularLocation>
        <location evidence="4">Cell inner membrane</location>
        <topology evidence="4">Peripheral membrane protein</topology>
        <orientation evidence="4">Cytoplasmic side</orientation>
    </subcellularLocation>
</comment>
<protein>
    <recommendedName>
        <fullName evidence="4">3'(2'),5'-bisphosphate nucleotidase CysQ</fullName>
        <ecNumber evidence="4">3.1.3.7</ecNumber>
    </recommendedName>
    <alternativeName>
        <fullName evidence="4">3'(2'),5-bisphosphonucleoside 3'(2')-phosphohydrolase</fullName>
    </alternativeName>
    <alternativeName>
        <fullName evidence="4">3'-phosphoadenosine 5'-phosphate phosphatase</fullName>
        <shortName evidence="4">PAP phosphatase</shortName>
    </alternativeName>
</protein>
<dbReference type="SUPFAM" id="SSF56655">
    <property type="entry name" value="Carbohydrate phosphatase"/>
    <property type="match status" value="1"/>
</dbReference>
<dbReference type="GO" id="GO:0008441">
    <property type="term" value="F:3'(2'),5'-bisphosphate nucleotidase activity"/>
    <property type="evidence" value="ECO:0007669"/>
    <property type="project" value="UniProtKB-EC"/>
</dbReference>
<feature type="binding site" evidence="4">
    <location>
        <position position="92"/>
    </location>
    <ligand>
        <name>Mg(2+)</name>
        <dbReference type="ChEBI" id="CHEBI:18420"/>
        <label>2</label>
    </ligand>
</feature>
<comment type="catalytic activity">
    <reaction evidence="1 4">
        <text>adenosine 3',5'-bisphosphate + H2O = AMP + phosphate</text>
        <dbReference type="Rhea" id="RHEA:10040"/>
        <dbReference type="ChEBI" id="CHEBI:15377"/>
        <dbReference type="ChEBI" id="CHEBI:43474"/>
        <dbReference type="ChEBI" id="CHEBI:58343"/>
        <dbReference type="ChEBI" id="CHEBI:456215"/>
        <dbReference type="EC" id="3.1.3.7"/>
    </reaction>
</comment>
<organism evidence="5 6">
    <name type="scientific">Motilimonas cestriensis</name>
    <dbReference type="NCBI Taxonomy" id="2742685"/>
    <lineage>
        <taxon>Bacteria</taxon>
        <taxon>Pseudomonadati</taxon>
        <taxon>Pseudomonadota</taxon>
        <taxon>Gammaproteobacteria</taxon>
        <taxon>Alteromonadales</taxon>
        <taxon>Alteromonadales genera incertae sedis</taxon>
        <taxon>Motilimonas</taxon>
    </lineage>
</organism>
<feature type="binding site" evidence="4">
    <location>
        <position position="214"/>
    </location>
    <ligand>
        <name>substrate</name>
    </ligand>
</feature>
<dbReference type="InterPro" id="IPR050725">
    <property type="entry name" value="CysQ/Inositol_MonoPase"/>
</dbReference>
<dbReference type="HAMAP" id="MF_02095">
    <property type="entry name" value="CysQ"/>
    <property type="match status" value="1"/>
</dbReference>
<evidence type="ECO:0000256" key="4">
    <source>
        <dbReference type="HAMAP-Rule" id="MF_02095"/>
    </source>
</evidence>
<dbReference type="RefSeq" id="WP_233052097.1">
    <property type="nucleotide sequence ID" value="NZ_JAIMJA010000005.1"/>
</dbReference>
<comment type="caution">
    <text evidence="5">The sequence shown here is derived from an EMBL/GenBank/DDBJ whole genome shotgun (WGS) entry which is preliminary data.</text>
</comment>
<dbReference type="InterPro" id="IPR006240">
    <property type="entry name" value="CysQ"/>
</dbReference>
<evidence type="ECO:0000256" key="3">
    <source>
        <dbReference type="ARBA" id="ARBA00022842"/>
    </source>
</evidence>
<keyword evidence="4" id="KW-0472">Membrane</keyword>
<dbReference type="PANTHER" id="PTHR43028">
    <property type="entry name" value="3'(2'),5'-BISPHOSPHATE NUCLEOTIDASE 1"/>
    <property type="match status" value="1"/>
</dbReference>
<feature type="binding site" evidence="4">
    <location>
        <position position="214"/>
    </location>
    <ligand>
        <name>Mg(2+)</name>
        <dbReference type="ChEBI" id="CHEBI:18420"/>
        <label>2</label>
    </ligand>
</feature>
<feature type="binding site" evidence="4">
    <location>
        <position position="89"/>
    </location>
    <ligand>
        <name>Mg(2+)</name>
        <dbReference type="ChEBI" id="CHEBI:18420"/>
        <label>1</label>
    </ligand>
</feature>
<comment type="similarity">
    <text evidence="4">Belongs to the inositol monophosphatase superfamily. CysQ family.</text>
</comment>
<name>A0ABS8WAY8_9GAMM</name>
<feature type="binding site" evidence="4">
    <location>
        <position position="69"/>
    </location>
    <ligand>
        <name>substrate</name>
    </ligand>
</feature>
<feature type="binding site" evidence="4">
    <location>
        <position position="91"/>
    </location>
    <ligand>
        <name>Mg(2+)</name>
        <dbReference type="ChEBI" id="CHEBI:18420"/>
        <label>1</label>
    </ligand>
</feature>
<comment type="cofactor">
    <cofactor evidence="4">
        <name>Mg(2+)</name>
        <dbReference type="ChEBI" id="CHEBI:18420"/>
    </cofactor>
</comment>
<evidence type="ECO:0000313" key="6">
    <source>
        <dbReference type="Proteomes" id="UP001201273"/>
    </source>
</evidence>
<feature type="binding site" evidence="4">
    <location>
        <position position="89"/>
    </location>
    <ligand>
        <name>Mg(2+)</name>
        <dbReference type="ChEBI" id="CHEBI:18420"/>
        <label>2</label>
    </ligand>
</feature>
<dbReference type="EC" id="3.1.3.7" evidence="4"/>
<dbReference type="Gene3D" id="3.30.540.10">
    <property type="entry name" value="Fructose-1,6-Bisphosphatase, subunit A, domain 1"/>
    <property type="match status" value="1"/>
</dbReference>
<evidence type="ECO:0000256" key="2">
    <source>
        <dbReference type="ARBA" id="ARBA00022723"/>
    </source>
</evidence>
<comment type="function">
    <text evidence="4">Converts adenosine-3',5'-bisphosphate (PAP) to AMP.</text>
</comment>
<dbReference type="Proteomes" id="UP001201273">
    <property type="component" value="Unassembled WGS sequence"/>
</dbReference>
<dbReference type="CDD" id="cd01638">
    <property type="entry name" value="CysQ"/>
    <property type="match status" value="1"/>
</dbReference>
<reference evidence="5 6" key="1">
    <citation type="journal article" date="2022" name="Environ. Microbiol. Rep.">
        <title>Eco-phylogenetic analyses reveal divergent evolution of vitamin B12 metabolism in the marine bacterial family 'Psychromonadaceae'.</title>
        <authorList>
            <person name="Jin X."/>
            <person name="Yang Y."/>
            <person name="Cao H."/>
            <person name="Gao B."/>
            <person name="Zhao Z."/>
        </authorList>
    </citation>
    <scope>NUCLEOTIDE SEQUENCE [LARGE SCALE GENOMIC DNA]</scope>
    <source>
        <strain evidence="5 6">MKS20</strain>
    </source>
</reference>
<dbReference type="Pfam" id="PF00459">
    <property type="entry name" value="Inositol_P"/>
    <property type="match status" value="1"/>
</dbReference>
<keyword evidence="2 4" id="KW-0479">Metal-binding</keyword>